<dbReference type="Gene3D" id="3.30.50.10">
    <property type="entry name" value="Erythroid Transcription Factor GATA-1, subunit A"/>
    <property type="match status" value="1"/>
</dbReference>
<dbReference type="PRINTS" id="PR00047">
    <property type="entry name" value="STROIDFINGER"/>
</dbReference>
<evidence type="ECO:0000256" key="8">
    <source>
        <dbReference type="ARBA" id="ARBA00023170"/>
    </source>
</evidence>
<evidence type="ECO:0000259" key="12">
    <source>
        <dbReference type="PROSITE" id="PS51843"/>
    </source>
</evidence>
<keyword evidence="7" id="KW-0804">Transcription</keyword>
<proteinExistence type="predicted"/>
<dbReference type="SUPFAM" id="SSF57716">
    <property type="entry name" value="Glucocorticoid receptor-like (DNA-binding domain)"/>
    <property type="match status" value="1"/>
</dbReference>
<reference evidence="13 14" key="1">
    <citation type="submission" date="2015-04" db="EMBL/GenBank/DDBJ databases">
        <authorList>
            <person name="Syromyatnikov M.Y."/>
            <person name="Popov V.N."/>
        </authorList>
    </citation>
    <scope>NUCLEOTIDE SEQUENCE [LARGE SCALE GENOMIC DNA]</scope>
</reference>
<gene>
    <name evidence="13" type="ORF">CLUMA_CG002641</name>
</gene>
<dbReference type="PROSITE" id="PS51843">
    <property type="entry name" value="NR_LBD"/>
    <property type="match status" value="1"/>
</dbReference>
<dbReference type="STRING" id="568069.A0A1J1HS18"/>
<dbReference type="InterPro" id="IPR000536">
    <property type="entry name" value="Nucl_hrmn_rcpt_lig-bd"/>
</dbReference>
<dbReference type="EMBL" id="CVRI01000010">
    <property type="protein sequence ID" value="CRK88993.1"/>
    <property type="molecule type" value="Genomic_DNA"/>
</dbReference>
<dbReference type="Pfam" id="PF00105">
    <property type="entry name" value="zf-C4"/>
    <property type="match status" value="1"/>
</dbReference>
<evidence type="ECO:0000256" key="4">
    <source>
        <dbReference type="ARBA" id="ARBA00022833"/>
    </source>
</evidence>
<keyword evidence="6" id="KW-0238">DNA-binding</keyword>
<dbReference type="GO" id="GO:0005634">
    <property type="term" value="C:nucleus"/>
    <property type="evidence" value="ECO:0007669"/>
    <property type="project" value="UniProtKB-SubCell"/>
</dbReference>
<keyword evidence="2" id="KW-0479">Metal-binding</keyword>
<evidence type="ECO:0000256" key="9">
    <source>
        <dbReference type="ARBA" id="ARBA00023242"/>
    </source>
</evidence>
<feature type="compositionally biased region" description="Low complexity" evidence="10">
    <location>
        <begin position="143"/>
        <end position="152"/>
    </location>
</feature>
<keyword evidence="8" id="KW-0675">Receptor</keyword>
<dbReference type="InterPro" id="IPR013088">
    <property type="entry name" value="Znf_NHR/GATA"/>
</dbReference>
<dbReference type="SMART" id="SM00399">
    <property type="entry name" value="ZnF_C4"/>
    <property type="match status" value="1"/>
</dbReference>
<dbReference type="InterPro" id="IPR050274">
    <property type="entry name" value="Nuclear_hormone_rcpt_NR2"/>
</dbReference>
<dbReference type="AlphaFoldDB" id="A0A1J1HS18"/>
<dbReference type="SUPFAM" id="SSF48508">
    <property type="entry name" value="Nuclear receptor ligand-binding domain"/>
    <property type="match status" value="1"/>
</dbReference>
<dbReference type="GO" id="GO:0043565">
    <property type="term" value="F:sequence-specific DNA binding"/>
    <property type="evidence" value="ECO:0007669"/>
    <property type="project" value="InterPro"/>
</dbReference>
<keyword evidence="5" id="KW-0805">Transcription regulation</keyword>
<dbReference type="PANTHER" id="PTHR24083">
    <property type="entry name" value="NUCLEAR HORMONE RECEPTOR"/>
    <property type="match status" value="1"/>
</dbReference>
<evidence type="ECO:0000256" key="7">
    <source>
        <dbReference type="ARBA" id="ARBA00023163"/>
    </source>
</evidence>
<organism evidence="13 14">
    <name type="scientific">Clunio marinus</name>
    <dbReference type="NCBI Taxonomy" id="568069"/>
    <lineage>
        <taxon>Eukaryota</taxon>
        <taxon>Metazoa</taxon>
        <taxon>Ecdysozoa</taxon>
        <taxon>Arthropoda</taxon>
        <taxon>Hexapoda</taxon>
        <taxon>Insecta</taxon>
        <taxon>Pterygota</taxon>
        <taxon>Neoptera</taxon>
        <taxon>Endopterygota</taxon>
        <taxon>Diptera</taxon>
        <taxon>Nematocera</taxon>
        <taxon>Chironomoidea</taxon>
        <taxon>Chironomidae</taxon>
        <taxon>Clunio</taxon>
    </lineage>
</organism>
<feature type="region of interest" description="Disordered" evidence="10">
    <location>
        <begin position="97"/>
        <end position="152"/>
    </location>
</feature>
<dbReference type="Gene3D" id="1.10.565.10">
    <property type="entry name" value="Retinoid X Receptor"/>
    <property type="match status" value="1"/>
</dbReference>
<evidence type="ECO:0000256" key="5">
    <source>
        <dbReference type="ARBA" id="ARBA00023015"/>
    </source>
</evidence>
<dbReference type="PROSITE" id="PS00031">
    <property type="entry name" value="NUCLEAR_REC_DBD_1"/>
    <property type="match status" value="1"/>
</dbReference>
<evidence type="ECO:0000259" key="11">
    <source>
        <dbReference type="PROSITE" id="PS51030"/>
    </source>
</evidence>
<evidence type="ECO:0000256" key="1">
    <source>
        <dbReference type="ARBA" id="ARBA00004123"/>
    </source>
</evidence>
<evidence type="ECO:0000313" key="13">
    <source>
        <dbReference type="EMBL" id="CRK88993.1"/>
    </source>
</evidence>
<evidence type="ECO:0000256" key="6">
    <source>
        <dbReference type="ARBA" id="ARBA00023125"/>
    </source>
</evidence>
<dbReference type="GO" id="GO:0008270">
    <property type="term" value="F:zinc ion binding"/>
    <property type="evidence" value="ECO:0007669"/>
    <property type="project" value="UniProtKB-KW"/>
</dbReference>
<dbReference type="Proteomes" id="UP000183832">
    <property type="component" value="Unassembled WGS sequence"/>
</dbReference>
<dbReference type="OrthoDB" id="5771769at2759"/>
<keyword evidence="3" id="KW-0863">Zinc-finger</keyword>
<feature type="domain" description="NR LBD" evidence="12">
    <location>
        <begin position="132"/>
        <end position="334"/>
    </location>
</feature>
<protein>
    <submittedName>
        <fullName evidence="13">CLUMA_CG002641, isoform A</fullName>
    </submittedName>
</protein>
<name>A0A1J1HS18_9DIPT</name>
<dbReference type="InterPro" id="IPR001628">
    <property type="entry name" value="Znf_hrmn_rcpt"/>
</dbReference>
<keyword evidence="9" id="KW-0539">Nucleus</keyword>
<feature type="domain" description="Nuclear receptor" evidence="11">
    <location>
        <begin position="19"/>
        <end position="95"/>
    </location>
</feature>
<evidence type="ECO:0000313" key="14">
    <source>
        <dbReference type="Proteomes" id="UP000183832"/>
    </source>
</evidence>
<evidence type="ECO:0000256" key="3">
    <source>
        <dbReference type="ARBA" id="ARBA00022771"/>
    </source>
</evidence>
<dbReference type="InterPro" id="IPR035500">
    <property type="entry name" value="NHR-like_dom_sf"/>
</dbReference>
<keyword evidence="14" id="KW-1185">Reference proteome</keyword>
<accession>A0A1J1HS18</accession>
<dbReference type="GO" id="GO:0003700">
    <property type="term" value="F:DNA-binding transcription factor activity"/>
    <property type="evidence" value="ECO:0007669"/>
    <property type="project" value="InterPro"/>
</dbReference>
<comment type="subcellular location">
    <subcellularLocation>
        <location evidence="1">Nucleus</location>
    </subcellularLocation>
</comment>
<keyword evidence="4" id="KW-0862">Zinc</keyword>
<dbReference type="PROSITE" id="PS51030">
    <property type="entry name" value="NUCLEAR_REC_DBD_2"/>
    <property type="match status" value="1"/>
</dbReference>
<evidence type="ECO:0000256" key="10">
    <source>
        <dbReference type="SAM" id="MobiDB-lite"/>
    </source>
</evidence>
<sequence>MDAKASSATEAGRWKIYANIACSVCGDRSSGKHYGTFCCDGCSCFFKRSIRRRAFYSCISGTGCCRIDKMRRNWCPFCRLQKCFAVQMNVSAVQVERGPRRQKLSKREQKTTKKLKSKNLSVEASKQFPPTMEHERVEKQTTSESLSSSSMSSSSLQREMLIQILLTCLKQAQHCESFQAVSELQRNAILRNVWSELFVLKASHWPIDIVTVIESCGDRHLLEVISATKALSVDLMELSLLEVLILSRPEYAVDPKERLTLQFNLENAIARLELYVSQQTFANHHHSIEQTRSQSVIRFGKLLLGLRHLSLHLHESSLNNLFRSIAEKIFKLKE</sequence>
<evidence type="ECO:0000256" key="2">
    <source>
        <dbReference type="ARBA" id="ARBA00022723"/>
    </source>
</evidence>
<feature type="compositionally biased region" description="Basic and acidic residues" evidence="10">
    <location>
        <begin position="132"/>
        <end position="141"/>
    </location>
</feature>